<name>A0AAV3B2V6_PYXAD</name>
<evidence type="ECO:0000256" key="1">
    <source>
        <dbReference type="ARBA" id="ARBA00004141"/>
    </source>
</evidence>
<keyword evidence="9" id="KW-0552">Olfaction</keyword>
<evidence type="ECO:0000256" key="6">
    <source>
        <dbReference type="ARBA" id="ARBA00023170"/>
    </source>
</evidence>
<keyword evidence="2 8" id="KW-0812">Transmembrane</keyword>
<dbReference type="Proteomes" id="UP001181693">
    <property type="component" value="Unassembled WGS sequence"/>
</dbReference>
<feature type="transmembrane region" description="Helical" evidence="9">
    <location>
        <begin position="98"/>
        <end position="117"/>
    </location>
</feature>
<evidence type="ECO:0000313" key="12">
    <source>
        <dbReference type="Proteomes" id="UP001181693"/>
    </source>
</evidence>
<reference evidence="11" key="1">
    <citation type="thesis" date="2020" institute="ProQuest LLC" country="789 East Eisenhower Parkway, Ann Arbor, MI, USA">
        <title>Comparative Genomics and Chromosome Evolution.</title>
        <authorList>
            <person name="Mudd A.B."/>
        </authorList>
    </citation>
    <scope>NUCLEOTIDE SEQUENCE</scope>
    <source>
        <strain evidence="11">1538</strain>
        <tissue evidence="11">Blood</tissue>
    </source>
</reference>
<keyword evidence="7 8" id="KW-0807">Transducer</keyword>
<feature type="transmembrane region" description="Helical" evidence="9">
    <location>
        <begin position="58"/>
        <end position="78"/>
    </location>
</feature>
<feature type="transmembrane region" description="Helical" evidence="9">
    <location>
        <begin position="239"/>
        <end position="258"/>
    </location>
</feature>
<dbReference type="AlphaFoldDB" id="A0AAV3B2V6"/>
<feature type="transmembrane region" description="Helical" evidence="9">
    <location>
        <begin position="270"/>
        <end position="289"/>
    </location>
</feature>
<dbReference type="GO" id="GO:0004984">
    <property type="term" value="F:olfactory receptor activity"/>
    <property type="evidence" value="ECO:0007669"/>
    <property type="project" value="InterPro"/>
</dbReference>
<evidence type="ECO:0000256" key="3">
    <source>
        <dbReference type="ARBA" id="ARBA00022989"/>
    </source>
</evidence>
<keyword evidence="4 8" id="KW-0297">G-protein coupled receptor</keyword>
<dbReference type="GO" id="GO:0004930">
    <property type="term" value="F:G protein-coupled receptor activity"/>
    <property type="evidence" value="ECO:0007669"/>
    <property type="project" value="UniProtKB-KW"/>
</dbReference>
<dbReference type="FunFam" id="1.20.1070.10:FF:000003">
    <property type="entry name" value="Olfactory receptor"/>
    <property type="match status" value="1"/>
</dbReference>
<dbReference type="EMBL" id="DYDO01000002">
    <property type="protein sequence ID" value="DBA29715.1"/>
    <property type="molecule type" value="Genomic_DNA"/>
</dbReference>
<keyword evidence="6 8" id="KW-0675">Receptor</keyword>
<dbReference type="Gene3D" id="1.20.1070.10">
    <property type="entry name" value="Rhodopsin 7-helix transmembrane proteins"/>
    <property type="match status" value="1"/>
</dbReference>
<dbReference type="InterPro" id="IPR017452">
    <property type="entry name" value="GPCR_Rhodpsn_7TM"/>
</dbReference>
<keyword evidence="3 9" id="KW-1133">Transmembrane helix</keyword>
<dbReference type="PROSITE" id="PS50262">
    <property type="entry name" value="G_PROTEIN_RECEP_F1_2"/>
    <property type="match status" value="1"/>
</dbReference>
<evidence type="ECO:0000256" key="5">
    <source>
        <dbReference type="ARBA" id="ARBA00023136"/>
    </source>
</evidence>
<evidence type="ECO:0000313" key="11">
    <source>
        <dbReference type="EMBL" id="DBA29715.1"/>
    </source>
</evidence>
<dbReference type="Pfam" id="PF13853">
    <property type="entry name" value="7tm_4"/>
    <property type="match status" value="1"/>
</dbReference>
<dbReference type="PRINTS" id="PR00237">
    <property type="entry name" value="GPCRRHODOPSN"/>
</dbReference>
<dbReference type="GO" id="GO:0005886">
    <property type="term" value="C:plasma membrane"/>
    <property type="evidence" value="ECO:0007669"/>
    <property type="project" value="UniProtKB-SubCell"/>
</dbReference>
<dbReference type="PRINTS" id="PR00245">
    <property type="entry name" value="OLFACTORYR"/>
</dbReference>
<comment type="similarity">
    <text evidence="8">Belongs to the G-protein coupled receptor 1 family.</text>
</comment>
<feature type="transmembrane region" description="Helical" evidence="9">
    <location>
        <begin position="194"/>
        <end position="218"/>
    </location>
</feature>
<accession>A0AAV3B2V6</accession>
<dbReference type="InterPro" id="IPR000276">
    <property type="entry name" value="GPCR_Rhodpsn"/>
</dbReference>
<dbReference type="PANTHER" id="PTHR48018">
    <property type="entry name" value="OLFACTORY RECEPTOR"/>
    <property type="match status" value="1"/>
</dbReference>
<evidence type="ECO:0000256" key="2">
    <source>
        <dbReference type="ARBA" id="ARBA00022692"/>
    </source>
</evidence>
<keyword evidence="5 9" id="KW-0472">Membrane</keyword>
<keyword evidence="9" id="KW-1003">Cell membrane</keyword>
<gene>
    <name evidence="11" type="ORF">GDO54_005777</name>
</gene>
<dbReference type="InterPro" id="IPR000725">
    <property type="entry name" value="Olfact_rcpt"/>
</dbReference>
<sequence length="306" mass="34676">MNKTQLTTFELAGLTNDKNLIPFLFLFFLVVYMVTIMGNIGMMAIIQMFSSLHTPMYYFLNYLSLVDLMYSSTITPKILVDLVSIKKSISLIGCAFQVYFYAALAGVEVVLLSSMSYDRYAAICHPLRYASIMTKPKWTGLVLLSFAVGFFQSAAQTGCLFSLSYWGSNFIEHFYCEIPPVLKLSCSSTHRCDIVTFLFVSFLGICSCVAILVSYTFIISSILRMKSIKGRLKAFNTCSSHLICSSIYFLTIFFIYLRSDTRVLSKEDKVASIFYSVITPMLNPIIYSLRNQEVKRVILRALKKCT</sequence>
<feature type="transmembrane region" description="Helical" evidence="9">
    <location>
        <begin position="20"/>
        <end position="46"/>
    </location>
</feature>
<comment type="caution">
    <text evidence="11">The sequence shown here is derived from an EMBL/GenBank/DDBJ whole genome shotgun (WGS) entry which is preliminary data.</text>
</comment>
<proteinExistence type="inferred from homology"/>
<evidence type="ECO:0000256" key="8">
    <source>
        <dbReference type="RuleBase" id="RU000688"/>
    </source>
</evidence>
<evidence type="ECO:0000256" key="7">
    <source>
        <dbReference type="ARBA" id="ARBA00023224"/>
    </source>
</evidence>
<organism evidence="11 12">
    <name type="scientific">Pyxicephalus adspersus</name>
    <name type="common">African bullfrog</name>
    <dbReference type="NCBI Taxonomy" id="30357"/>
    <lineage>
        <taxon>Eukaryota</taxon>
        <taxon>Metazoa</taxon>
        <taxon>Chordata</taxon>
        <taxon>Craniata</taxon>
        <taxon>Vertebrata</taxon>
        <taxon>Euteleostomi</taxon>
        <taxon>Amphibia</taxon>
        <taxon>Batrachia</taxon>
        <taxon>Anura</taxon>
        <taxon>Neobatrachia</taxon>
        <taxon>Ranoidea</taxon>
        <taxon>Pyxicephalidae</taxon>
        <taxon>Pyxicephalinae</taxon>
        <taxon>Pyxicephalus</taxon>
    </lineage>
</organism>
<feature type="domain" description="G-protein coupled receptors family 1 profile" evidence="10">
    <location>
        <begin position="38"/>
        <end position="287"/>
    </location>
</feature>
<protein>
    <recommendedName>
        <fullName evidence="9">Olfactory receptor</fullName>
    </recommendedName>
</protein>
<evidence type="ECO:0000259" key="10">
    <source>
        <dbReference type="PROSITE" id="PS50262"/>
    </source>
</evidence>
<keyword evidence="9" id="KW-0716">Sensory transduction</keyword>
<evidence type="ECO:0000256" key="4">
    <source>
        <dbReference type="ARBA" id="ARBA00023040"/>
    </source>
</evidence>
<keyword evidence="12" id="KW-1185">Reference proteome</keyword>
<dbReference type="PROSITE" id="PS00237">
    <property type="entry name" value="G_PROTEIN_RECEP_F1_1"/>
    <property type="match status" value="1"/>
</dbReference>
<dbReference type="SUPFAM" id="SSF81321">
    <property type="entry name" value="Family A G protein-coupled receptor-like"/>
    <property type="match status" value="1"/>
</dbReference>
<evidence type="ECO:0000256" key="9">
    <source>
        <dbReference type="RuleBase" id="RU363047"/>
    </source>
</evidence>
<comment type="subcellular location">
    <subcellularLocation>
        <location evidence="9">Cell membrane</location>
        <topology evidence="9">Multi-pass membrane protein</topology>
    </subcellularLocation>
    <subcellularLocation>
        <location evidence="1">Membrane</location>
        <topology evidence="1">Multi-pass membrane protein</topology>
    </subcellularLocation>
</comment>
<feature type="transmembrane region" description="Helical" evidence="9">
    <location>
        <begin position="138"/>
        <end position="165"/>
    </location>
</feature>